<feature type="transmembrane region" description="Helical" evidence="7">
    <location>
        <begin position="96"/>
        <end position="118"/>
    </location>
</feature>
<dbReference type="InterPro" id="IPR004681">
    <property type="entry name" value="TRAP_DctM"/>
</dbReference>
<feature type="transmembrane region" description="Helical" evidence="7">
    <location>
        <begin position="12"/>
        <end position="32"/>
    </location>
</feature>
<gene>
    <name evidence="9" type="ORF">S12H4_59404</name>
</gene>
<comment type="caution">
    <text evidence="9">The sequence shown here is derived from an EMBL/GenBank/DDBJ whole genome shotgun (WGS) entry which is preliminary data.</text>
</comment>
<dbReference type="AlphaFoldDB" id="X1VU53"/>
<dbReference type="Pfam" id="PF06808">
    <property type="entry name" value="DctM"/>
    <property type="match status" value="1"/>
</dbReference>
<keyword evidence="4 7" id="KW-0812">Transmembrane</keyword>
<evidence type="ECO:0000256" key="1">
    <source>
        <dbReference type="ARBA" id="ARBA00004429"/>
    </source>
</evidence>
<feature type="transmembrane region" description="Helical" evidence="7">
    <location>
        <begin position="71"/>
        <end position="90"/>
    </location>
</feature>
<evidence type="ECO:0000256" key="2">
    <source>
        <dbReference type="ARBA" id="ARBA00022475"/>
    </source>
</evidence>
<evidence type="ECO:0000259" key="8">
    <source>
        <dbReference type="Pfam" id="PF06808"/>
    </source>
</evidence>
<evidence type="ECO:0000313" key="9">
    <source>
        <dbReference type="EMBL" id="GAJ24657.1"/>
    </source>
</evidence>
<evidence type="ECO:0000256" key="6">
    <source>
        <dbReference type="ARBA" id="ARBA00023136"/>
    </source>
</evidence>
<comment type="subcellular location">
    <subcellularLocation>
        <location evidence="1">Cell inner membrane</location>
        <topology evidence="1">Multi-pass membrane protein</topology>
    </subcellularLocation>
</comment>
<accession>X1VU53</accession>
<name>X1VU53_9ZZZZ</name>
<organism evidence="9">
    <name type="scientific">marine sediment metagenome</name>
    <dbReference type="NCBI Taxonomy" id="412755"/>
    <lineage>
        <taxon>unclassified sequences</taxon>
        <taxon>metagenomes</taxon>
        <taxon>ecological metagenomes</taxon>
    </lineage>
</organism>
<evidence type="ECO:0000256" key="5">
    <source>
        <dbReference type="ARBA" id="ARBA00022989"/>
    </source>
</evidence>
<feature type="non-terminal residue" evidence="9">
    <location>
        <position position="161"/>
    </location>
</feature>
<dbReference type="PANTHER" id="PTHR33362">
    <property type="entry name" value="SIALIC ACID TRAP TRANSPORTER PERMEASE PROTEIN SIAT-RELATED"/>
    <property type="match status" value="1"/>
</dbReference>
<dbReference type="PANTHER" id="PTHR33362:SF2">
    <property type="entry name" value="TRAP TRANSPORTER LARGE PERMEASE PROTEIN"/>
    <property type="match status" value="1"/>
</dbReference>
<keyword evidence="3" id="KW-0997">Cell inner membrane</keyword>
<proteinExistence type="predicted"/>
<evidence type="ECO:0000256" key="4">
    <source>
        <dbReference type="ARBA" id="ARBA00022692"/>
    </source>
</evidence>
<dbReference type="InterPro" id="IPR010656">
    <property type="entry name" value="DctM"/>
</dbReference>
<sequence length="161" mass="17516">RHIVLDTLGQTVWLTGQIFIIIAASGVFSRALSLMQVPQTLTGALGGISPLMFFLMFNLLFLLLGMFLDPASAILVTTPLIVPTALSLGIDLIQMGLVMVVNLAIGMFTPPIGLNLFVAQSIFSKSMREVVISCLPFLVCYLLALIVTTYVPALYMWVPRL</sequence>
<evidence type="ECO:0000256" key="3">
    <source>
        <dbReference type="ARBA" id="ARBA00022519"/>
    </source>
</evidence>
<dbReference type="GO" id="GO:0005886">
    <property type="term" value="C:plasma membrane"/>
    <property type="evidence" value="ECO:0007669"/>
    <property type="project" value="UniProtKB-SubCell"/>
</dbReference>
<keyword evidence="6 7" id="KW-0472">Membrane</keyword>
<reference evidence="9" key="1">
    <citation type="journal article" date="2014" name="Front. Microbiol.">
        <title>High frequency of phylogenetically diverse reductive dehalogenase-homologous genes in deep subseafloor sedimentary metagenomes.</title>
        <authorList>
            <person name="Kawai M."/>
            <person name="Futagami T."/>
            <person name="Toyoda A."/>
            <person name="Takaki Y."/>
            <person name="Nishi S."/>
            <person name="Hori S."/>
            <person name="Arai W."/>
            <person name="Tsubouchi T."/>
            <person name="Morono Y."/>
            <person name="Uchiyama I."/>
            <person name="Ito T."/>
            <person name="Fujiyama A."/>
            <person name="Inagaki F."/>
            <person name="Takami H."/>
        </authorList>
    </citation>
    <scope>NUCLEOTIDE SEQUENCE</scope>
    <source>
        <strain evidence="9">Expedition CK06-06</strain>
    </source>
</reference>
<keyword evidence="5 7" id="KW-1133">Transmembrane helix</keyword>
<dbReference type="GO" id="GO:0022857">
    <property type="term" value="F:transmembrane transporter activity"/>
    <property type="evidence" value="ECO:0007669"/>
    <property type="project" value="TreeGrafter"/>
</dbReference>
<protein>
    <recommendedName>
        <fullName evidence="8">TRAP C4-dicarboxylate transport system permease DctM subunit domain-containing protein</fullName>
    </recommendedName>
</protein>
<keyword evidence="2" id="KW-1003">Cell membrane</keyword>
<feature type="domain" description="TRAP C4-dicarboxylate transport system permease DctM subunit" evidence="8">
    <location>
        <begin position="5"/>
        <end position="154"/>
    </location>
</feature>
<evidence type="ECO:0000256" key="7">
    <source>
        <dbReference type="SAM" id="Phobius"/>
    </source>
</evidence>
<feature type="non-terminal residue" evidence="9">
    <location>
        <position position="1"/>
    </location>
</feature>
<feature type="transmembrane region" description="Helical" evidence="7">
    <location>
        <begin position="130"/>
        <end position="158"/>
    </location>
</feature>
<dbReference type="EMBL" id="BARW01038809">
    <property type="protein sequence ID" value="GAJ24657.1"/>
    <property type="molecule type" value="Genomic_DNA"/>
</dbReference>
<feature type="transmembrane region" description="Helical" evidence="7">
    <location>
        <begin position="44"/>
        <end position="64"/>
    </location>
</feature>